<keyword evidence="1" id="KW-0456">Lyase</keyword>
<dbReference type="EMBL" id="JZWT02000015">
    <property type="protein sequence ID" value="MFB6490844.1"/>
    <property type="molecule type" value="Genomic_DNA"/>
</dbReference>
<dbReference type="EC" id="4.1.3.30" evidence="1"/>
<reference evidence="1" key="1">
    <citation type="submission" date="2024-07" db="EMBL/GenBank/DDBJ databases">
        <title>Metagenome and Metagenome-Assembled Genomes of Archaea from a hot spring from the geothermal field of Los Azufres, Mexico.</title>
        <authorList>
            <person name="Marin-Paredes R."/>
            <person name="Martinez-Romero E."/>
            <person name="Servin-Garciduenas L.E."/>
        </authorList>
    </citation>
    <scope>NUCLEOTIDE SEQUENCE</scope>
</reference>
<organism evidence="1 2">
    <name type="scientific">Thermoproteus sp. AZ2</name>
    <dbReference type="NCBI Taxonomy" id="1609232"/>
    <lineage>
        <taxon>Archaea</taxon>
        <taxon>Thermoproteota</taxon>
        <taxon>Thermoprotei</taxon>
        <taxon>Thermoproteales</taxon>
        <taxon>Thermoproteaceae</taxon>
        <taxon>Thermoproteus</taxon>
    </lineage>
</organism>
<protein>
    <submittedName>
        <fullName evidence="1">Methylisocitrate lyase</fullName>
        <ecNumber evidence="1">4.1.3.30</ecNumber>
    </submittedName>
</protein>
<evidence type="ECO:0000313" key="1">
    <source>
        <dbReference type="EMBL" id="MFB6490844.1"/>
    </source>
</evidence>
<accession>A0ACC6V1A5</accession>
<proteinExistence type="predicted"/>
<name>A0ACC6V1A5_9CREN</name>
<evidence type="ECO:0000313" key="2">
    <source>
        <dbReference type="Proteomes" id="UP000033636"/>
    </source>
</evidence>
<gene>
    <name evidence="1" type="primary">prpB</name>
    <name evidence="1" type="ORF">TU35_006325</name>
</gene>
<sequence>MRAPLLKKEHKDVVAELRRELGRPGIVLTPGVYDVISALLVQSMGFKAAYVSGAAVTASLGLPDLGVVTMDEMVRVVSYIADAVDIPLIVDIDTGYGEALNVVRAVRAFERAGAAGVQIEDQVLPKKCGHLSGKQVVPPDEMAKKIRAAAEARLNPDFVIVARTDARGVTGFEDAVERAKIYLEAGADVIFPEALESEEEFAEFAKRIKAPLLANMTEFGKSPLIPAKRLEEFGYKFVIFPVTLLRTALGAMREALKIILEQGTQKPILDKMMTRKELYELINYYEYEEFDRKIAEEVDKMLLGRIRLGHGQNN</sequence>
<comment type="caution">
    <text evidence="1">The sequence shown here is derived from an EMBL/GenBank/DDBJ whole genome shotgun (WGS) entry which is preliminary data.</text>
</comment>
<dbReference type="Proteomes" id="UP000033636">
    <property type="component" value="Unassembled WGS sequence"/>
</dbReference>